<protein>
    <submittedName>
        <fullName evidence="1">Uncharacterized protein</fullName>
    </submittedName>
</protein>
<dbReference type="GeneTree" id="ENSGT01030000234859"/>
<dbReference type="Proteomes" id="UP001108240">
    <property type="component" value="Unplaced"/>
</dbReference>
<evidence type="ECO:0000313" key="2">
    <source>
        <dbReference type="Proteomes" id="UP001108240"/>
    </source>
</evidence>
<proteinExistence type="predicted"/>
<dbReference type="Ensembl" id="ENSCCRT00000154444.1">
    <property type="protein sequence ID" value="ENSCCRP00000137066.1"/>
    <property type="gene ID" value="ENSCCRG00000064006.1"/>
</dbReference>
<sequence>MMRGIIPKSKAKGTDICAFNNYYYIIRSDLGRYMQTSDLHKGADISIFSLHPACQNGDHYIGGGGESYFHIIKGTSCRRVTDLSTDSNAVVYNLHPSCQGGDHYLRSFKYFYIIFQEKGTLRVTTDMELDSDAKVHTLHPNFRDGLYYWGLLPQDIETIKMLLFRSLMFRQVDVFSCLFCFLKPASEWSVEFCHALDLSIKKQTAVCSVHPDVLNFLPGGLSVTKGPATGMWENIKTITNDSNTPVTWQKKITKRVGYNKEKMTQMTHNWKIAASASFESGALSALIAKIQLSFSIEYGGSRVNTENESWNEATEEEELLSFELKPKESVYVWQYKLGLGQEPLLFCHDLKITNEPNRPTEVPLPPAQP</sequence>
<name>A0A9J7X250_CYPCA</name>
<evidence type="ECO:0000313" key="1">
    <source>
        <dbReference type="Ensembl" id="ENSCCRP00000101582.1"/>
    </source>
</evidence>
<organism evidence="1 2">
    <name type="scientific">Cyprinus carpio carpio</name>
    <dbReference type="NCBI Taxonomy" id="630221"/>
    <lineage>
        <taxon>Eukaryota</taxon>
        <taxon>Metazoa</taxon>
        <taxon>Chordata</taxon>
        <taxon>Craniata</taxon>
        <taxon>Vertebrata</taxon>
        <taxon>Euteleostomi</taxon>
        <taxon>Actinopterygii</taxon>
        <taxon>Neopterygii</taxon>
        <taxon>Teleostei</taxon>
        <taxon>Ostariophysi</taxon>
        <taxon>Cypriniformes</taxon>
        <taxon>Cyprinidae</taxon>
        <taxon>Cyprininae</taxon>
        <taxon>Cyprinus</taxon>
    </lineage>
</organism>
<keyword evidence="2" id="KW-1185">Reference proteome</keyword>
<accession>A0A9J7X250</accession>
<reference evidence="1" key="1">
    <citation type="submission" date="2025-05" db="UniProtKB">
        <authorList>
            <consortium name="Ensembl"/>
        </authorList>
    </citation>
    <scope>IDENTIFICATION</scope>
</reference>
<dbReference type="AlphaFoldDB" id="A0A9J7X250"/>
<dbReference type="Ensembl" id="ENSCCRT00000112827.1">
    <property type="protein sequence ID" value="ENSCCRP00000101582.1"/>
    <property type="gene ID" value="ENSCCRG00000064006.1"/>
</dbReference>